<gene>
    <name evidence="1" type="ORF">S06H3_63428</name>
</gene>
<sequence>NPGVMFAVFIAMLLRGILKDFTKETGMKTKKVAGVVIPIL</sequence>
<evidence type="ECO:0000313" key="1">
    <source>
        <dbReference type="EMBL" id="GAI46622.1"/>
    </source>
</evidence>
<comment type="caution">
    <text evidence="1">The sequence shown here is derived from an EMBL/GenBank/DDBJ whole genome shotgun (WGS) entry which is preliminary data.</text>
</comment>
<name>X1NRG0_9ZZZZ</name>
<dbReference type="EMBL" id="BARV01042069">
    <property type="protein sequence ID" value="GAI46622.1"/>
    <property type="molecule type" value="Genomic_DNA"/>
</dbReference>
<dbReference type="AlphaFoldDB" id="X1NRG0"/>
<proteinExistence type="predicted"/>
<organism evidence="1">
    <name type="scientific">marine sediment metagenome</name>
    <dbReference type="NCBI Taxonomy" id="412755"/>
    <lineage>
        <taxon>unclassified sequences</taxon>
        <taxon>metagenomes</taxon>
        <taxon>ecological metagenomes</taxon>
    </lineage>
</organism>
<accession>X1NRG0</accession>
<reference evidence="1" key="1">
    <citation type="journal article" date="2014" name="Front. Microbiol.">
        <title>High frequency of phylogenetically diverse reductive dehalogenase-homologous genes in deep subseafloor sedimentary metagenomes.</title>
        <authorList>
            <person name="Kawai M."/>
            <person name="Futagami T."/>
            <person name="Toyoda A."/>
            <person name="Takaki Y."/>
            <person name="Nishi S."/>
            <person name="Hori S."/>
            <person name="Arai W."/>
            <person name="Tsubouchi T."/>
            <person name="Morono Y."/>
            <person name="Uchiyama I."/>
            <person name="Ito T."/>
            <person name="Fujiyama A."/>
            <person name="Inagaki F."/>
            <person name="Takami H."/>
        </authorList>
    </citation>
    <scope>NUCLEOTIDE SEQUENCE</scope>
    <source>
        <strain evidence="1">Expedition CK06-06</strain>
    </source>
</reference>
<protein>
    <submittedName>
        <fullName evidence="1">Uncharacterized protein</fullName>
    </submittedName>
</protein>
<feature type="non-terminal residue" evidence="1">
    <location>
        <position position="1"/>
    </location>
</feature>